<reference evidence="1" key="1">
    <citation type="submission" date="2012-03" db="EMBL/GenBank/DDBJ databases">
        <title>Functional metagenomics reveals considerable lignocellulase gene clusters in the gut microbiome of a wood-feeding higher termite.</title>
        <authorList>
            <person name="Liu N."/>
        </authorList>
    </citation>
    <scope>NUCLEOTIDE SEQUENCE</scope>
</reference>
<evidence type="ECO:0000313" key="1">
    <source>
        <dbReference type="EMBL" id="AGS51576.1"/>
    </source>
</evidence>
<proteinExistence type="predicted"/>
<accession>A0A806KAF6</accession>
<dbReference type="AlphaFoldDB" id="A0A806KAF6"/>
<protein>
    <submittedName>
        <fullName evidence="1">Uncharacterized protein</fullName>
    </submittedName>
</protein>
<organism evidence="1">
    <name type="scientific">uncultured bacterium contig00010</name>
    <dbReference type="NCBI Taxonomy" id="1181502"/>
    <lineage>
        <taxon>Bacteria</taxon>
        <taxon>environmental samples</taxon>
    </lineage>
</organism>
<sequence length="188" mass="21117">MNNEKLCPVCGSSKIENIIKKESIHGDLGKELTIDVPYEKCIECGSEGNFSGENEKAIEKALSTLNEEYIDEVLNFFDERKISYAGIERAVGLPQRTLTKWKNRNSTPTASGIALLKYLRLFPWLIEVAENKFDNNISQKIFMGTALEMFVNSVNFNYSAAIKKENSTPSNNLKINLDAESLLEKVNA</sequence>
<name>A0A806KAF6_9BACT</name>
<dbReference type="EMBL" id="JQ844165">
    <property type="protein sequence ID" value="AGS51576.1"/>
    <property type="molecule type" value="Genomic_DNA"/>
</dbReference>